<keyword evidence="8" id="KW-0406">Ion transport</keyword>
<feature type="transmembrane region" description="Helical" evidence="12">
    <location>
        <begin position="333"/>
        <end position="357"/>
    </location>
</feature>
<dbReference type="InterPro" id="IPR001734">
    <property type="entry name" value="Na/solute_symporter"/>
</dbReference>
<evidence type="ECO:0000313" key="14">
    <source>
        <dbReference type="RefSeq" id="XP_028967135.1"/>
    </source>
</evidence>
<keyword evidence="3" id="KW-0813">Transport</keyword>
<keyword evidence="9 12" id="KW-0472">Membrane</keyword>
<dbReference type="InterPro" id="IPR051163">
    <property type="entry name" value="Sodium:Solute_Symporter_SSF"/>
</dbReference>
<feature type="transmembrane region" description="Helical" evidence="12">
    <location>
        <begin position="421"/>
        <end position="446"/>
    </location>
</feature>
<dbReference type="GO" id="GO:0005886">
    <property type="term" value="C:plasma membrane"/>
    <property type="evidence" value="ECO:0007669"/>
    <property type="project" value="UniProtKB-SubCell"/>
</dbReference>
<dbReference type="RefSeq" id="XP_028967135.1">
    <property type="nucleotide sequence ID" value="XM_029111302.1"/>
</dbReference>
<comment type="subcellular location">
    <subcellularLocation>
        <location evidence="1">Cell membrane</location>
        <topology evidence="1">Multi-pass membrane protein</topology>
    </subcellularLocation>
</comment>
<dbReference type="KEGG" id="goe:100899505"/>
<dbReference type="NCBIfam" id="TIGR00813">
    <property type="entry name" value="sss"/>
    <property type="match status" value="1"/>
</dbReference>
<feature type="transmembrane region" description="Helical" evidence="12">
    <location>
        <begin position="520"/>
        <end position="543"/>
    </location>
</feature>
<feature type="transmembrane region" description="Helical" evidence="12">
    <location>
        <begin position="171"/>
        <end position="190"/>
    </location>
</feature>
<keyword evidence="4" id="KW-1003">Cell membrane</keyword>
<dbReference type="GeneID" id="100899505"/>
<evidence type="ECO:0000256" key="12">
    <source>
        <dbReference type="SAM" id="Phobius"/>
    </source>
</evidence>
<dbReference type="Proteomes" id="UP000694867">
    <property type="component" value="Unplaced"/>
</dbReference>
<feature type="transmembrane region" description="Helical" evidence="12">
    <location>
        <begin position="453"/>
        <end position="474"/>
    </location>
</feature>
<dbReference type="CDD" id="cd11492">
    <property type="entry name" value="SLC5sbd_NIS-SMVT"/>
    <property type="match status" value="1"/>
</dbReference>
<evidence type="ECO:0000256" key="3">
    <source>
        <dbReference type="ARBA" id="ARBA00022448"/>
    </source>
</evidence>
<feature type="transmembrane region" description="Helical" evidence="12">
    <location>
        <begin position="65"/>
        <end position="86"/>
    </location>
</feature>
<reference evidence="14" key="1">
    <citation type="submission" date="2025-08" db="UniProtKB">
        <authorList>
            <consortium name="RefSeq"/>
        </authorList>
    </citation>
    <scope>IDENTIFICATION</scope>
</reference>
<dbReference type="Gene3D" id="1.20.1730.10">
    <property type="entry name" value="Sodium/glucose cotransporter"/>
    <property type="match status" value="1"/>
</dbReference>
<dbReference type="InterPro" id="IPR038377">
    <property type="entry name" value="Na/Glc_symporter_sf"/>
</dbReference>
<dbReference type="GO" id="GO:0015293">
    <property type="term" value="F:symporter activity"/>
    <property type="evidence" value="ECO:0007669"/>
    <property type="project" value="TreeGrafter"/>
</dbReference>
<feature type="transmembrane region" description="Helical" evidence="12">
    <location>
        <begin position="26"/>
        <end position="44"/>
    </location>
</feature>
<keyword evidence="7" id="KW-0915">Sodium</keyword>
<dbReference type="PANTHER" id="PTHR42985:SF40">
    <property type="entry name" value="LD47995P-RELATED"/>
    <property type="match status" value="1"/>
</dbReference>
<keyword evidence="5 12" id="KW-0812">Transmembrane</keyword>
<dbReference type="Pfam" id="PF00474">
    <property type="entry name" value="SSF"/>
    <property type="match status" value="1"/>
</dbReference>
<feature type="transmembrane region" description="Helical" evidence="12">
    <location>
        <begin position="291"/>
        <end position="313"/>
    </location>
</feature>
<feature type="transmembrane region" description="Helical" evidence="12">
    <location>
        <begin position="140"/>
        <end position="159"/>
    </location>
</feature>
<evidence type="ECO:0000256" key="8">
    <source>
        <dbReference type="ARBA" id="ARBA00023065"/>
    </source>
</evidence>
<keyword evidence="10" id="KW-0739">Sodium transport</keyword>
<evidence type="ECO:0000313" key="13">
    <source>
        <dbReference type="Proteomes" id="UP000694867"/>
    </source>
</evidence>
<evidence type="ECO:0000256" key="2">
    <source>
        <dbReference type="ARBA" id="ARBA00006434"/>
    </source>
</evidence>
<feature type="transmembrane region" description="Helical" evidence="12">
    <location>
        <begin position="98"/>
        <end position="119"/>
    </location>
</feature>
<evidence type="ECO:0000256" key="10">
    <source>
        <dbReference type="ARBA" id="ARBA00023201"/>
    </source>
</evidence>
<gene>
    <name evidence="14" type="primary">LOC100899505</name>
</gene>
<accession>A0AAJ7SFI5</accession>
<dbReference type="AlphaFoldDB" id="A0AAJ7SFI5"/>
<evidence type="ECO:0000256" key="6">
    <source>
        <dbReference type="ARBA" id="ARBA00022989"/>
    </source>
</evidence>
<comment type="similarity">
    <text evidence="2 11">Belongs to the sodium:solute symporter (SSF) (TC 2.A.21) family.</text>
</comment>
<feature type="transmembrane region" description="Helical" evidence="12">
    <location>
        <begin position="197"/>
        <end position="216"/>
    </location>
</feature>
<evidence type="ECO:0000256" key="9">
    <source>
        <dbReference type="ARBA" id="ARBA00023136"/>
    </source>
</evidence>
<dbReference type="PANTHER" id="PTHR42985">
    <property type="entry name" value="SODIUM-COUPLED MONOCARBOXYLATE TRANSPORTER"/>
    <property type="match status" value="1"/>
</dbReference>
<evidence type="ECO:0000256" key="11">
    <source>
        <dbReference type="RuleBase" id="RU362091"/>
    </source>
</evidence>
<dbReference type="GO" id="GO:0006814">
    <property type="term" value="P:sodium ion transport"/>
    <property type="evidence" value="ECO:0007669"/>
    <property type="project" value="UniProtKB-KW"/>
</dbReference>
<proteinExistence type="inferred from homology"/>
<feature type="transmembrane region" description="Helical" evidence="12">
    <location>
        <begin position="252"/>
        <end position="270"/>
    </location>
</feature>
<evidence type="ECO:0000256" key="4">
    <source>
        <dbReference type="ARBA" id="ARBA00022475"/>
    </source>
</evidence>
<organism evidence="13 14">
    <name type="scientific">Galendromus occidentalis</name>
    <name type="common">western predatory mite</name>
    <dbReference type="NCBI Taxonomy" id="34638"/>
    <lineage>
        <taxon>Eukaryota</taxon>
        <taxon>Metazoa</taxon>
        <taxon>Ecdysozoa</taxon>
        <taxon>Arthropoda</taxon>
        <taxon>Chelicerata</taxon>
        <taxon>Arachnida</taxon>
        <taxon>Acari</taxon>
        <taxon>Parasitiformes</taxon>
        <taxon>Mesostigmata</taxon>
        <taxon>Gamasina</taxon>
        <taxon>Phytoseioidea</taxon>
        <taxon>Phytoseiidae</taxon>
        <taxon>Typhlodrominae</taxon>
        <taxon>Galendromus</taxon>
    </lineage>
</organism>
<evidence type="ECO:0000256" key="1">
    <source>
        <dbReference type="ARBA" id="ARBA00004651"/>
    </source>
</evidence>
<evidence type="ECO:0000256" key="5">
    <source>
        <dbReference type="ARBA" id="ARBA00022692"/>
    </source>
</evidence>
<keyword evidence="6 12" id="KW-1133">Transmembrane helix</keyword>
<feature type="transmembrane region" description="Helical" evidence="12">
    <location>
        <begin position="395"/>
        <end position="415"/>
    </location>
</feature>
<name>A0AAJ7SFI5_9ACAR</name>
<protein>
    <submittedName>
        <fullName evidence="14">Sodium-coupled monocarboxylate transporter 1</fullName>
    </submittedName>
</protein>
<dbReference type="PROSITE" id="PS50283">
    <property type="entry name" value="NA_SOLUT_SYMP_3"/>
    <property type="match status" value="1"/>
</dbReference>
<keyword evidence="13" id="KW-1185">Reference proteome</keyword>
<evidence type="ECO:0000256" key="7">
    <source>
        <dbReference type="ARBA" id="ARBA00023053"/>
    </source>
</evidence>
<sequence length="614" mass="66849">MEATTEAALDYVSTEDLVSRFGGWDYVVFAGMLSVSAAIGLYYACSGEKQSTTSELLLGNRSLSVFPVSLSILASFMSAITILGIATEMYRFGTQYMLIMLSYFIVIPTAAYLYMPVFYRLEVTSAYEYLERRFNKTCRTLATLIFMIQMIVYMAIVLYAPSLALSQVTGIGVWFSVLSTGIVCTFYTAVGGIKAVIWTDVFQIGMMYAAIIAVVLKGSSDLGGMDRVLKIAAAHDRVTFFNFNTDPTDRHTVWGLLIGCNFTWLAVYGTSQAMIQRYLTLPSEKKARAAIWINLPGLVFLLFICSLAGLVMFAKHHSCDPLLSKRIVDTDQLLPLFVMDTLGTVTGFPGLFVSGIFSGASSTVSSGVNSLATVTLEDVIRGYSKRELSDETATWITKGLAIFFGMLAVILVLVAQQLGNVLQATLAIFGILGGPLLGVFTLGIFIPQANKHGAISGLLSSLVLTLWIGAGNFIHRPSVTTAPVSVNGCPAWMNATLPTKPFHSSLIDPSGVFWAYRISYVWYSMIATFIVLIVGFSVSLCTGGTNLKKIDPRLISPLYNWTIRKIVTSEELKGKLIVKRSGNSLDSALSTRVSTHEASYISLASNLRLIKGLT</sequence>